<dbReference type="GO" id="GO:0016323">
    <property type="term" value="C:basolateral plasma membrane"/>
    <property type="evidence" value="ECO:0007669"/>
    <property type="project" value="TreeGrafter"/>
</dbReference>
<reference evidence="8" key="3">
    <citation type="submission" date="2025-09" db="UniProtKB">
        <authorList>
            <consortium name="Ensembl"/>
        </authorList>
    </citation>
    <scope>IDENTIFICATION</scope>
</reference>
<evidence type="ECO:0000256" key="3">
    <source>
        <dbReference type="ARBA" id="ARBA00022448"/>
    </source>
</evidence>
<feature type="transmembrane region" description="Helical" evidence="7">
    <location>
        <begin position="123"/>
        <end position="149"/>
    </location>
</feature>
<proteinExistence type="inferred from homology"/>
<feature type="transmembrane region" description="Helical" evidence="7">
    <location>
        <begin position="186"/>
        <end position="207"/>
    </location>
</feature>
<comment type="subcellular location">
    <subcellularLocation>
        <location evidence="1">Membrane</location>
        <topology evidence="1">Multi-pass membrane protein</topology>
    </subcellularLocation>
</comment>
<accession>A0AAY3ZYU9</accession>
<sequence length="401" mass="44289">MKTQKDAPEDRGNAVAVIFFILGLGTLLPWNFFITASPYFQSRLNTNTSGNSSTTSDPYNFDCWMTLLAQIPLLLFTLLNTLLYQCIKEKVRIAGSGTAVFLLFILTAVLVKIRMDEASFFSITMATVWFINSFGAIFQGSLFGLVGLLPPKYSSVFMSGQGVAGIFSALAMLLSIVFQTDAESSALGYFITPCMATMITILCYLSLPYLVSPTFCVQHCSCHHFIGFQLNMKSYVWLMALCVTLVFAVTMSVFPAVTVNVKSTYPGEWNKYFITICCFIVFNAMDWMGRSITSVVQWPSKDSAWFVAMVVSRVVFIPLLMLCNIEPRIHLSTVFHHDALFVIIMSAFAFTNGYCASLCMSYAPQFVSCKDGETAGALMTCFLALGLSLGGALSFFLKSIL</sequence>
<dbReference type="Proteomes" id="UP000694580">
    <property type="component" value="Chromosome 6"/>
</dbReference>
<keyword evidence="4 7" id="KW-0812">Transmembrane</keyword>
<feature type="transmembrane region" description="Helical" evidence="7">
    <location>
        <begin position="61"/>
        <end position="79"/>
    </location>
</feature>
<dbReference type="GO" id="GO:0015853">
    <property type="term" value="P:adenine transport"/>
    <property type="evidence" value="ECO:0007669"/>
    <property type="project" value="TreeGrafter"/>
</dbReference>
<gene>
    <name evidence="8" type="primary">SLC29A2</name>
</gene>
<dbReference type="GO" id="GO:0015862">
    <property type="term" value="P:uridine transmembrane transport"/>
    <property type="evidence" value="ECO:0007669"/>
    <property type="project" value="TreeGrafter"/>
</dbReference>
<keyword evidence="9" id="KW-1185">Reference proteome</keyword>
<dbReference type="PANTHER" id="PTHR10332">
    <property type="entry name" value="EQUILIBRATIVE NUCLEOSIDE TRANSPORTER"/>
    <property type="match status" value="1"/>
</dbReference>
<dbReference type="PIRSF" id="PIRSF016379">
    <property type="entry name" value="ENT"/>
    <property type="match status" value="1"/>
</dbReference>
<feature type="transmembrane region" description="Helical" evidence="7">
    <location>
        <begin position="375"/>
        <end position="397"/>
    </location>
</feature>
<reference evidence="8" key="2">
    <citation type="submission" date="2025-08" db="UniProtKB">
        <authorList>
            <consortium name="Ensembl"/>
        </authorList>
    </citation>
    <scope>IDENTIFICATION</scope>
</reference>
<evidence type="ECO:0000313" key="9">
    <source>
        <dbReference type="Proteomes" id="UP000694580"/>
    </source>
</evidence>
<keyword evidence="3" id="KW-0813">Transport</keyword>
<dbReference type="GO" id="GO:0015854">
    <property type="term" value="P:guanine transport"/>
    <property type="evidence" value="ECO:0007669"/>
    <property type="project" value="TreeGrafter"/>
</dbReference>
<feature type="transmembrane region" description="Helical" evidence="7">
    <location>
        <begin position="235"/>
        <end position="257"/>
    </location>
</feature>
<evidence type="ECO:0000256" key="5">
    <source>
        <dbReference type="ARBA" id="ARBA00022989"/>
    </source>
</evidence>
<dbReference type="Ensembl" id="ENSDCDT00010001749.1">
    <property type="protein sequence ID" value="ENSDCDP00010001679.1"/>
    <property type="gene ID" value="ENSDCDG00010000864.1"/>
</dbReference>
<feature type="transmembrane region" description="Helical" evidence="7">
    <location>
        <begin position="269"/>
        <end position="285"/>
    </location>
</feature>
<feature type="transmembrane region" description="Helical" evidence="7">
    <location>
        <begin position="339"/>
        <end position="363"/>
    </location>
</feature>
<evidence type="ECO:0000256" key="2">
    <source>
        <dbReference type="ARBA" id="ARBA00007965"/>
    </source>
</evidence>
<comment type="similarity">
    <text evidence="2">Belongs to the SLC29A/ENT transporter (TC 2.A.57) family.</text>
</comment>
<evidence type="ECO:0000313" key="8">
    <source>
        <dbReference type="Ensembl" id="ENSDCDP00010001679.1"/>
    </source>
</evidence>
<keyword evidence="5 7" id="KW-1133">Transmembrane helix</keyword>
<dbReference type="PRINTS" id="PR01130">
    <property type="entry name" value="DERENTRNSPRT"/>
</dbReference>
<feature type="transmembrane region" description="Helical" evidence="7">
    <location>
        <begin position="305"/>
        <end position="327"/>
    </location>
</feature>
<dbReference type="GeneTree" id="ENSGT00950000182898"/>
<keyword evidence="6 7" id="KW-0472">Membrane</keyword>
<dbReference type="Pfam" id="PF01733">
    <property type="entry name" value="Nucleoside_tran"/>
    <property type="match status" value="2"/>
</dbReference>
<feature type="transmembrane region" description="Helical" evidence="7">
    <location>
        <begin position="155"/>
        <end position="174"/>
    </location>
</feature>
<evidence type="ECO:0008006" key="10">
    <source>
        <dbReference type="Google" id="ProtNLM"/>
    </source>
</evidence>
<dbReference type="GO" id="GO:0035344">
    <property type="term" value="P:hypoxanthine transport"/>
    <property type="evidence" value="ECO:0007669"/>
    <property type="project" value="TreeGrafter"/>
</dbReference>
<reference evidence="8 9" key="1">
    <citation type="submission" date="2020-06" db="EMBL/GenBank/DDBJ databases">
        <authorList>
            <consortium name="Wellcome Sanger Institute Data Sharing"/>
        </authorList>
    </citation>
    <scope>NUCLEOTIDE SEQUENCE [LARGE SCALE GENOMIC DNA]</scope>
</reference>
<evidence type="ECO:0000256" key="7">
    <source>
        <dbReference type="SAM" id="Phobius"/>
    </source>
</evidence>
<feature type="transmembrane region" description="Helical" evidence="7">
    <location>
        <begin position="91"/>
        <end position="111"/>
    </location>
</feature>
<dbReference type="GO" id="GO:0005337">
    <property type="term" value="F:nucleoside transmembrane transporter activity"/>
    <property type="evidence" value="ECO:0007669"/>
    <property type="project" value="InterPro"/>
</dbReference>
<dbReference type="GO" id="GO:0035364">
    <property type="term" value="P:thymine transport"/>
    <property type="evidence" value="ECO:0007669"/>
    <property type="project" value="TreeGrafter"/>
</dbReference>
<organism evidence="8 9">
    <name type="scientific">Denticeps clupeoides</name>
    <name type="common">denticle herring</name>
    <dbReference type="NCBI Taxonomy" id="299321"/>
    <lineage>
        <taxon>Eukaryota</taxon>
        <taxon>Metazoa</taxon>
        <taxon>Chordata</taxon>
        <taxon>Craniata</taxon>
        <taxon>Vertebrata</taxon>
        <taxon>Euteleostomi</taxon>
        <taxon>Actinopterygii</taxon>
        <taxon>Neopterygii</taxon>
        <taxon>Teleostei</taxon>
        <taxon>Clupei</taxon>
        <taxon>Clupeiformes</taxon>
        <taxon>Denticipitoidei</taxon>
        <taxon>Denticipitidae</taxon>
        <taxon>Denticeps</taxon>
    </lineage>
</organism>
<dbReference type="InterPro" id="IPR002259">
    <property type="entry name" value="Eqnu_transpt"/>
</dbReference>
<evidence type="ECO:0000256" key="1">
    <source>
        <dbReference type="ARBA" id="ARBA00004141"/>
    </source>
</evidence>
<protein>
    <recommendedName>
        <fullName evidence="10">Solute carrier family 29 member 2</fullName>
    </recommendedName>
</protein>
<dbReference type="AlphaFoldDB" id="A0AAY3ZYU9"/>
<name>A0AAY3ZYU9_9TELE</name>
<evidence type="ECO:0000256" key="4">
    <source>
        <dbReference type="ARBA" id="ARBA00022692"/>
    </source>
</evidence>
<feature type="transmembrane region" description="Helical" evidence="7">
    <location>
        <begin position="15"/>
        <end position="40"/>
    </location>
</feature>
<evidence type="ECO:0000256" key="6">
    <source>
        <dbReference type="ARBA" id="ARBA00023136"/>
    </source>
</evidence>
<dbReference type="PANTHER" id="PTHR10332:SF8">
    <property type="entry name" value="EQUILIBRATIVE NUCLEOSIDE TRANSPORTER 2"/>
    <property type="match status" value="1"/>
</dbReference>